<feature type="region of interest" description="Disordered" evidence="2">
    <location>
        <begin position="298"/>
        <end position="320"/>
    </location>
</feature>
<evidence type="ECO:0000256" key="2">
    <source>
        <dbReference type="SAM" id="MobiDB-lite"/>
    </source>
</evidence>
<dbReference type="PROSITE" id="PS00028">
    <property type="entry name" value="ZINC_FINGER_C2H2_1"/>
    <property type="match status" value="1"/>
</dbReference>
<feature type="region of interest" description="Disordered" evidence="2">
    <location>
        <begin position="1"/>
        <end position="29"/>
    </location>
</feature>
<feature type="region of interest" description="Disordered" evidence="2">
    <location>
        <begin position="346"/>
        <end position="373"/>
    </location>
</feature>
<keyword evidence="1" id="KW-0863">Zinc-finger</keyword>
<dbReference type="PROSITE" id="PS50157">
    <property type="entry name" value="ZINC_FINGER_C2H2_2"/>
    <property type="match status" value="1"/>
</dbReference>
<keyword evidence="5" id="KW-1185">Reference proteome</keyword>
<evidence type="ECO:0000313" key="5">
    <source>
        <dbReference type="Proteomes" id="UP001443914"/>
    </source>
</evidence>
<organism evidence="4 5">
    <name type="scientific">Saponaria officinalis</name>
    <name type="common">Common soapwort</name>
    <name type="synonym">Lychnis saponaria</name>
    <dbReference type="NCBI Taxonomy" id="3572"/>
    <lineage>
        <taxon>Eukaryota</taxon>
        <taxon>Viridiplantae</taxon>
        <taxon>Streptophyta</taxon>
        <taxon>Embryophyta</taxon>
        <taxon>Tracheophyta</taxon>
        <taxon>Spermatophyta</taxon>
        <taxon>Magnoliopsida</taxon>
        <taxon>eudicotyledons</taxon>
        <taxon>Gunneridae</taxon>
        <taxon>Pentapetalae</taxon>
        <taxon>Caryophyllales</taxon>
        <taxon>Caryophyllaceae</taxon>
        <taxon>Caryophylleae</taxon>
        <taxon>Saponaria</taxon>
    </lineage>
</organism>
<dbReference type="AlphaFoldDB" id="A0AAW1GIX8"/>
<dbReference type="InterPro" id="IPR013087">
    <property type="entry name" value="Znf_C2H2_type"/>
</dbReference>
<name>A0AAW1GIX8_SAPOF</name>
<accession>A0AAW1GIX8</accession>
<sequence length="373" mass="41650">MPNLIHHDNNLIGQTRHGTQIQSSPTLGSSNSLGITTNNNHDVVNVNLALNSAIDFPSQSRATPMSGHHSNDFGLRRSNPNFGLNDISNSNPNPTQNTLNINVFMGNNSSINLNFGNNNIITSFNHETPVTISYLGENAVGLSPFQRRASSILGQNTPCQPHGISPSFLRLPSSRYLPYRRNNDDYSVFQGSTMNSIEENFLDFARNNDKTIEHELHPQQSLQSIRKTHPNIDMLPQVASEDETQISIAEVNNHGSKFQHHLPTQNHPYIRNGPYSCRKCEDTFTTANSYAAHVQKHYKGESPYDRKKRRQSKFRSKDLHISHSSSGLTVMPGALQFKETMFVNSNGGTNSNHNQGETSSSVKIKEEIKTEPF</sequence>
<gene>
    <name evidence="4" type="ORF">RND81_14G061800</name>
</gene>
<evidence type="ECO:0000259" key="3">
    <source>
        <dbReference type="PROSITE" id="PS50157"/>
    </source>
</evidence>
<feature type="compositionally biased region" description="Polar residues" evidence="2">
    <location>
        <begin position="346"/>
        <end position="362"/>
    </location>
</feature>
<keyword evidence="1" id="KW-0862">Zinc</keyword>
<feature type="compositionally biased region" description="Basic and acidic residues" evidence="2">
    <location>
        <begin position="363"/>
        <end position="373"/>
    </location>
</feature>
<keyword evidence="1" id="KW-0479">Metal-binding</keyword>
<dbReference type="EMBL" id="JBDFQZ010000014">
    <property type="protein sequence ID" value="KAK9664695.1"/>
    <property type="molecule type" value="Genomic_DNA"/>
</dbReference>
<dbReference type="GO" id="GO:0008270">
    <property type="term" value="F:zinc ion binding"/>
    <property type="evidence" value="ECO:0007669"/>
    <property type="project" value="UniProtKB-KW"/>
</dbReference>
<proteinExistence type="predicted"/>
<evidence type="ECO:0000313" key="4">
    <source>
        <dbReference type="EMBL" id="KAK9664695.1"/>
    </source>
</evidence>
<reference evidence="4" key="1">
    <citation type="submission" date="2024-03" db="EMBL/GenBank/DDBJ databases">
        <title>WGS assembly of Saponaria officinalis var. Norfolk2.</title>
        <authorList>
            <person name="Jenkins J."/>
            <person name="Shu S."/>
            <person name="Grimwood J."/>
            <person name="Barry K."/>
            <person name="Goodstein D."/>
            <person name="Schmutz J."/>
            <person name="Leebens-Mack J."/>
            <person name="Osbourn A."/>
        </authorList>
    </citation>
    <scope>NUCLEOTIDE SEQUENCE [LARGE SCALE GENOMIC DNA]</scope>
    <source>
        <strain evidence="4">JIC</strain>
    </source>
</reference>
<comment type="caution">
    <text evidence="4">The sequence shown here is derived from an EMBL/GenBank/DDBJ whole genome shotgun (WGS) entry which is preliminary data.</text>
</comment>
<evidence type="ECO:0000256" key="1">
    <source>
        <dbReference type="PROSITE-ProRule" id="PRU00042"/>
    </source>
</evidence>
<protein>
    <recommendedName>
        <fullName evidence="3">C2H2-type domain-containing protein</fullName>
    </recommendedName>
</protein>
<feature type="domain" description="C2H2-type" evidence="3">
    <location>
        <begin position="275"/>
        <end position="303"/>
    </location>
</feature>
<dbReference type="Proteomes" id="UP001443914">
    <property type="component" value="Unassembled WGS sequence"/>
</dbReference>
<feature type="compositionally biased region" description="Polar residues" evidence="2">
    <location>
        <begin position="11"/>
        <end position="29"/>
    </location>
</feature>